<evidence type="ECO:0000313" key="4">
    <source>
        <dbReference type="Proteomes" id="UP000271624"/>
    </source>
</evidence>
<dbReference type="InterPro" id="IPR045155">
    <property type="entry name" value="Beta-lactam_cat"/>
</dbReference>
<dbReference type="SUPFAM" id="SSF56601">
    <property type="entry name" value="beta-lactamase/transpeptidase-like"/>
    <property type="match status" value="1"/>
</dbReference>
<dbReference type="Pfam" id="PF13354">
    <property type="entry name" value="Beta-lactamase2"/>
    <property type="match status" value="1"/>
</dbReference>
<dbReference type="PANTHER" id="PTHR35333">
    <property type="entry name" value="BETA-LACTAMASE"/>
    <property type="match status" value="1"/>
</dbReference>
<feature type="transmembrane region" description="Helical" evidence="1">
    <location>
        <begin position="20"/>
        <end position="42"/>
    </location>
</feature>
<keyword evidence="4" id="KW-1185">Reference proteome</keyword>
<keyword evidence="1" id="KW-1133">Transmembrane helix</keyword>
<dbReference type="RefSeq" id="WP_127079267.1">
    <property type="nucleotide sequence ID" value="NZ_RSCL01000002.1"/>
</dbReference>
<dbReference type="AlphaFoldDB" id="A0A3S1BBN8"/>
<evidence type="ECO:0000313" key="3">
    <source>
        <dbReference type="EMBL" id="RUT08834.1"/>
    </source>
</evidence>
<keyword evidence="1" id="KW-0812">Transmembrane</keyword>
<evidence type="ECO:0000256" key="1">
    <source>
        <dbReference type="SAM" id="Phobius"/>
    </source>
</evidence>
<gene>
    <name evidence="3" type="ORF">DSM106972_008870</name>
</gene>
<dbReference type="GO" id="GO:0046677">
    <property type="term" value="P:response to antibiotic"/>
    <property type="evidence" value="ECO:0007669"/>
    <property type="project" value="InterPro"/>
</dbReference>
<proteinExistence type="predicted"/>
<accession>A0A3S1BBN8</accession>
<dbReference type="PANTHER" id="PTHR35333:SF3">
    <property type="entry name" value="BETA-LACTAMASE-TYPE TRANSPEPTIDASE FOLD CONTAINING PROTEIN"/>
    <property type="match status" value="1"/>
</dbReference>
<reference evidence="3" key="2">
    <citation type="journal article" date="2019" name="Genome Biol. Evol.">
        <title>Day and night: Metabolic profiles and evolutionary relationships of six axenic non-marine cyanobacteria.</title>
        <authorList>
            <person name="Will S.E."/>
            <person name="Henke P."/>
            <person name="Boedeker C."/>
            <person name="Huang S."/>
            <person name="Brinkmann H."/>
            <person name="Rohde M."/>
            <person name="Jarek M."/>
            <person name="Friedl T."/>
            <person name="Seufert S."/>
            <person name="Schumacher M."/>
            <person name="Overmann J."/>
            <person name="Neumann-Schaal M."/>
            <person name="Petersen J."/>
        </authorList>
    </citation>
    <scope>NUCLEOTIDE SEQUENCE [LARGE SCALE GENOMIC DNA]</scope>
    <source>
        <strain evidence="3">PCC 7102</strain>
    </source>
</reference>
<dbReference type="OrthoDB" id="440093at2"/>
<protein>
    <recommendedName>
        <fullName evidence="2">Beta-lactamase class A catalytic domain-containing protein</fullName>
    </recommendedName>
</protein>
<dbReference type="InterPro" id="IPR000871">
    <property type="entry name" value="Beta-lactam_class-A"/>
</dbReference>
<dbReference type="GO" id="GO:0030655">
    <property type="term" value="P:beta-lactam antibiotic catabolic process"/>
    <property type="evidence" value="ECO:0007669"/>
    <property type="project" value="InterPro"/>
</dbReference>
<feature type="domain" description="Beta-lactamase class A catalytic" evidence="2">
    <location>
        <begin position="131"/>
        <end position="371"/>
    </location>
</feature>
<sequence>MKQIRTNKLDNQEKKAPNWYSWLFIKQIFIIFSAVLIGAFGYNQIIRQRYKVNHHQLPHARFINSSAVEVINTLKVSAIKSNPLIKTKNFEVTYNVLQSPNFNKSQKLDKIVNAVVNLTKQQELPLEPLSVTLIDIKTKTISGYHQHVPKYPASVVKLFWMVILEQYHNLYVIEQNNDSHRDLKNMILKSDNDAASRIINTITDTKTSLNELSESKLATWLNKRYQVNRFFEKAGYKGINISQKTFPVAEPIMSEPQGTELQLQNSQNTGNRISTYHAARLMYEIVTNRAVSAPSSQKMLTLLKRDLHVSTWKNNPPPTEGFNAIENFLGESLSDKEIIFASKAGQTSTGRQEVAYIGSKDGRMQYIVAVFGCSRKYSESNSIFPDISRLVFEGMR</sequence>
<dbReference type="InterPro" id="IPR012338">
    <property type="entry name" value="Beta-lactam/transpept-like"/>
</dbReference>
<comment type="caution">
    <text evidence="3">The sequence shown here is derived from an EMBL/GenBank/DDBJ whole genome shotgun (WGS) entry which is preliminary data.</text>
</comment>
<evidence type="ECO:0000259" key="2">
    <source>
        <dbReference type="Pfam" id="PF13354"/>
    </source>
</evidence>
<keyword evidence="1" id="KW-0472">Membrane</keyword>
<reference evidence="3" key="1">
    <citation type="submission" date="2018-12" db="EMBL/GenBank/DDBJ databases">
        <authorList>
            <person name="Will S."/>
            <person name="Neumann-Schaal M."/>
            <person name="Henke P."/>
        </authorList>
    </citation>
    <scope>NUCLEOTIDE SEQUENCE</scope>
    <source>
        <strain evidence="3">PCC 7102</strain>
    </source>
</reference>
<dbReference type="Proteomes" id="UP000271624">
    <property type="component" value="Unassembled WGS sequence"/>
</dbReference>
<name>A0A3S1BBN8_9CYAN</name>
<organism evidence="3 4">
    <name type="scientific">Dulcicalothrix desertica PCC 7102</name>
    <dbReference type="NCBI Taxonomy" id="232991"/>
    <lineage>
        <taxon>Bacteria</taxon>
        <taxon>Bacillati</taxon>
        <taxon>Cyanobacteriota</taxon>
        <taxon>Cyanophyceae</taxon>
        <taxon>Nostocales</taxon>
        <taxon>Calotrichaceae</taxon>
        <taxon>Dulcicalothrix</taxon>
    </lineage>
</organism>
<dbReference type="GO" id="GO:0008800">
    <property type="term" value="F:beta-lactamase activity"/>
    <property type="evidence" value="ECO:0007669"/>
    <property type="project" value="InterPro"/>
</dbReference>
<dbReference type="EMBL" id="RSCL01000002">
    <property type="protein sequence ID" value="RUT08834.1"/>
    <property type="molecule type" value="Genomic_DNA"/>
</dbReference>
<dbReference type="Gene3D" id="3.40.710.10">
    <property type="entry name" value="DD-peptidase/beta-lactamase superfamily"/>
    <property type="match status" value="1"/>
</dbReference>